<name>A0A2Z7AAT1_9LAMI</name>
<feature type="region of interest" description="Disordered" evidence="1">
    <location>
        <begin position="46"/>
        <end position="66"/>
    </location>
</feature>
<dbReference type="AlphaFoldDB" id="A0A2Z7AAT1"/>
<organism evidence="2 3">
    <name type="scientific">Dorcoceras hygrometricum</name>
    <dbReference type="NCBI Taxonomy" id="472368"/>
    <lineage>
        <taxon>Eukaryota</taxon>
        <taxon>Viridiplantae</taxon>
        <taxon>Streptophyta</taxon>
        <taxon>Embryophyta</taxon>
        <taxon>Tracheophyta</taxon>
        <taxon>Spermatophyta</taxon>
        <taxon>Magnoliopsida</taxon>
        <taxon>eudicotyledons</taxon>
        <taxon>Gunneridae</taxon>
        <taxon>Pentapetalae</taxon>
        <taxon>asterids</taxon>
        <taxon>lamiids</taxon>
        <taxon>Lamiales</taxon>
        <taxon>Gesneriaceae</taxon>
        <taxon>Didymocarpoideae</taxon>
        <taxon>Trichosporeae</taxon>
        <taxon>Loxocarpinae</taxon>
        <taxon>Dorcoceras</taxon>
    </lineage>
</organism>
<gene>
    <name evidence="2" type="ORF">F511_34886</name>
</gene>
<evidence type="ECO:0000313" key="2">
    <source>
        <dbReference type="EMBL" id="KZV18810.1"/>
    </source>
</evidence>
<accession>A0A2Z7AAT1</accession>
<proteinExistence type="predicted"/>
<dbReference type="EMBL" id="KV017199">
    <property type="protein sequence ID" value="KZV18810.1"/>
    <property type="molecule type" value="Genomic_DNA"/>
</dbReference>
<dbReference type="Proteomes" id="UP000250235">
    <property type="component" value="Unassembled WGS sequence"/>
</dbReference>
<reference evidence="2 3" key="1">
    <citation type="journal article" date="2015" name="Proc. Natl. Acad. Sci. U.S.A.">
        <title>The resurrection genome of Boea hygrometrica: A blueprint for survival of dehydration.</title>
        <authorList>
            <person name="Xiao L."/>
            <person name="Yang G."/>
            <person name="Zhang L."/>
            <person name="Yang X."/>
            <person name="Zhao S."/>
            <person name="Ji Z."/>
            <person name="Zhou Q."/>
            <person name="Hu M."/>
            <person name="Wang Y."/>
            <person name="Chen M."/>
            <person name="Xu Y."/>
            <person name="Jin H."/>
            <person name="Xiao X."/>
            <person name="Hu G."/>
            <person name="Bao F."/>
            <person name="Hu Y."/>
            <person name="Wan P."/>
            <person name="Li L."/>
            <person name="Deng X."/>
            <person name="Kuang T."/>
            <person name="Xiang C."/>
            <person name="Zhu J.K."/>
            <person name="Oliver M.J."/>
            <person name="He Y."/>
        </authorList>
    </citation>
    <scope>NUCLEOTIDE SEQUENCE [LARGE SCALE GENOMIC DNA]</scope>
    <source>
        <strain evidence="3">cv. XS01</strain>
    </source>
</reference>
<evidence type="ECO:0000313" key="3">
    <source>
        <dbReference type="Proteomes" id="UP000250235"/>
    </source>
</evidence>
<evidence type="ECO:0000256" key="1">
    <source>
        <dbReference type="SAM" id="MobiDB-lite"/>
    </source>
</evidence>
<protein>
    <submittedName>
        <fullName evidence="2">Uncharacterized protein</fullName>
    </submittedName>
</protein>
<keyword evidence="3" id="KW-1185">Reference proteome</keyword>
<sequence length="193" mass="21876">MTSAISWKKLRAAEMTSALLIERNRDSATMTSSYLLVEAMSSRDDVSNQQLSREAQELDSAMTTSAASSSHSAGSYSAQQLSQSYQQFVYRAQWIEELSLFQILKTTKKPAKERTQRTIPVGTLQNTFEREDFVSNGLNLNRGYIFEKNAIEEADCWLEITRALLQKYVDCTVLQQRDNEPEAKLSTIILEKA</sequence>